<evidence type="ECO:0000313" key="1">
    <source>
        <dbReference type="EMBL" id="MBA8683499.1"/>
    </source>
</evidence>
<evidence type="ECO:0000313" key="2">
    <source>
        <dbReference type="Proteomes" id="UP000547058"/>
    </source>
</evidence>
<accession>A0A7W3FPT5</accession>
<keyword evidence="2" id="KW-1185">Reference proteome</keyword>
<gene>
    <name evidence="1" type="ORF">H4O11_16995</name>
</gene>
<name>A0A7W3FPT5_9GAMM</name>
<comment type="caution">
    <text evidence="1">The sequence shown here is derived from an EMBL/GenBank/DDBJ whole genome shotgun (WGS) entry which is preliminary data.</text>
</comment>
<proteinExistence type="predicted"/>
<reference evidence="1 2" key="1">
    <citation type="submission" date="2020-08" db="EMBL/GenBank/DDBJ databases">
        <title>Stenotrophomonas tumulicola JCM 30961.</title>
        <authorList>
            <person name="Deng Y."/>
        </authorList>
    </citation>
    <scope>NUCLEOTIDE SEQUENCE [LARGE SCALE GENOMIC DNA]</scope>
    <source>
        <strain evidence="1 2">JCM 30961</strain>
    </source>
</reference>
<dbReference type="RefSeq" id="WP_182341207.1">
    <property type="nucleotide sequence ID" value="NZ_JACGXS010000012.1"/>
</dbReference>
<sequence length="307" mass="34605">MPIHITDPSSDQICIDSLVDHLIDNRFDPTDHHCLMETAPFLKRLANNQTFLSDLICSEIENYHVLQEDNPYVPQVFMLDHDRLKEKSTFLRACLWPGTTDEILTSSGHKAFYYGLPHDHNFNFLTVGYAGPGYVSDYYEYDYTAVVGLQGEEVDLQFKERSQLTKGHILLYRAFRDVHSQYAPESFSVSLNIMENTCRSAVMDQYTFEPGTNRISSSFSRCSPGALFSIIASTGGAEGQSLLSHIFQHHPVDRIRMSALESLMTSAADTNTALALGSLVSVNHSRFMRERARTLIGRMESASQRAS</sequence>
<dbReference type="AlphaFoldDB" id="A0A7W3FPT5"/>
<dbReference type="EMBL" id="JACGXS010000012">
    <property type="protein sequence ID" value="MBA8683499.1"/>
    <property type="molecule type" value="Genomic_DNA"/>
</dbReference>
<protein>
    <submittedName>
        <fullName evidence="1">Transposase</fullName>
    </submittedName>
</protein>
<dbReference type="Proteomes" id="UP000547058">
    <property type="component" value="Unassembled WGS sequence"/>
</dbReference>
<organism evidence="1 2">
    <name type="scientific">Stenotrophomonas tumulicola</name>
    <dbReference type="NCBI Taxonomy" id="1685415"/>
    <lineage>
        <taxon>Bacteria</taxon>
        <taxon>Pseudomonadati</taxon>
        <taxon>Pseudomonadota</taxon>
        <taxon>Gammaproteobacteria</taxon>
        <taxon>Lysobacterales</taxon>
        <taxon>Lysobacteraceae</taxon>
        <taxon>Stenotrophomonas</taxon>
    </lineage>
</organism>